<dbReference type="InterPro" id="IPR036890">
    <property type="entry name" value="HATPase_C_sf"/>
</dbReference>
<evidence type="ECO:0000313" key="1">
    <source>
        <dbReference type="EMBL" id="MFC5912143.1"/>
    </source>
</evidence>
<dbReference type="RefSeq" id="WP_344508580.1">
    <property type="nucleotide sequence ID" value="NZ_BAAATU010000007.1"/>
</dbReference>
<keyword evidence="1" id="KW-0547">Nucleotide-binding</keyword>
<proteinExistence type="predicted"/>
<reference evidence="2" key="1">
    <citation type="journal article" date="2019" name="Int. J. Syst. Evol. Microbiol.">
        <title>The Global Catalogue of Microorganisms (GCM) 10K type strain sequencing project: providing services to taxonomists for standard genome sequencing and annotation.</title>
        <authorList>
            <consortium name="The Broad Institute Genomics Platform"/>
            <consortium name="The Broad Institute Genome Sequencing Center for Infectious Disease"/>
            <person name="Wu L."/>
            <person name="Ma J."/>
        </authorList>
    </citation>
    <scope>NUCLEOTIDE SEQUENCE [LARGE SCALE GENOMIC DNA]</scope>
    <source>
        <strain evidence="2">JCM 4147</strain>
    </source>
</reference>
<dbReference type="GO" id="GO:0005524">
    <property type="term" value="F:ATP binding"/>
    <property type="evidence" value="ECO:0007669"/>
    <property type="project" value="UniProtKB-KW"/>
</dbReference>
<keyword evidence="1" id="KW-0067">ATP-binding</keyword>
<comment type="caution">
    <text evidence="1">The sequence shown here is derived from an EMBL/GenBank/DDBJ whole genome shotgun (WGS) entry which is preliminary data.</text>
</comment>
<gene>
    <name evidence="1" type="ORF">ACFP1B_01625</name>
</gene>
<keyword evidence="2" id="KW-1185">Reference proteome</keyword>
<accession>A0ABW1GDN7</accession>
<dbReference type="Gene3D" id="3.30.565.10">
    <property type="entry name" value="Histidine kinase-like ATPase, C-terminal domain"/>
    <property type="match status" value="1"/>
</dbReference>
<organism evidence="1 2">
    <name type="scientific">Streptomyces pulveraceus</name>
    <dbReference type="NCBI Taxonomy" id="68258"/>
    <lineage>
        <taxon>Bacteria</taxon>
        <taxon>Bacillati</taxon>
        <taxon>Actinomycetota</taxon>
        <taxon>Actinomycetes</taxon>
        <taxon>Kitasatosporales</taxon>
        <taxon>Streptomycetaceae</taxon>
        <taxon>Streptomyces</taxon>
    </lineage>
</organism>
<dbReference type="EMBL" id="JBHSPU010000001">
    <property type="protein sequence ID" value="MFC5912143.1"/>
    <property type="molecule type" value="Genomic_DNA"/>
</dbReference>
<sequence length="184" mass="19885">MHVSASTSAFAALCPAVTAEAGPPVPYPHLALRPTPAQAHPRPYLRSKGHSGRGLSLSFTLPGDLRSAFIGRTAVAAALEAHGLTPYVWPVTHAAGELLAVTARMSPGKEIYVSLRHRDDAVRLLVWDQHPHHAEPDLATLCETRRRRALWLLAAVVDDWGGEWGACEANSPQCGTKSWVLLPR</sequence>
<protein>
    <submittedName>
        <fullName evidence="1">ATP-binding protein</fullName>
    </submittedName>
</protein>
<evidence type="ECO:0000313" key="2">
    <source>
        <dbReference type="Proteomes" id="UP001596200"/>
    </source>
</evidence>
<dbReference type="Proteomes" id="UP001596200">
    <property type="component" value="Unassembled WGS sequence"/>
</dbReference>
<name>A0ABW1GDN7_9ACTN</name>